<organism evidence="3 4">
    <name type="scientific">Sulfurimonas hongkongensis</name>
    <dbReference type="NCBI Taxonomy" id="1172190"/>
    <lineage>
        <taxon>Bacteria</taxon>
        <taxon>Pseudomonadati</taxon>
        <taxon>Campylobacterota</taxon>
        <taxon>Epsilonproteobacteria</taxon>
        <taxon>Campylobacterales</taxon>
        <taxon>Sulfurimonadaceae</taxon>
        <taxon>Sulfurimonas</taxon>
    </lineage>
</organism>
<evidence type="ECO:0000256" key="1">
    <source>
        <dbReference type="SAM" id="MobiDB-lite"/>
    </source>
</evidence>
<dbReference type="InterPro" id="IPR021136">
    <property type="entry name" value="Flagellar_hook_control-like_C"/>
</dbReference>
<keyword evidence="4" id="KW-1185">Reference proteome</keyword>
<feature type="domain" description="Flagellar hook-length control protein-like C-terminal" evidence="2">
    <location>
        <begin position="352"/>
        <end position="431"/>
    </location>
</feature>
<accession>T0JTE4</accession>
<feature type="compositionally biased region" description="Low complexity" evidence="1">
    <location>
        <begin position="1"/>
        <end position="14"/>
    </location>
</feature>
<name>T0JTE4_9BACT</name>
<gene>
    <name evidence="3" type="ORF">M947_02440</name>
</gene>
<evidence type="ECO:0000313" key="3">
    <source>
        <dbReference type="EMBL" id="EQB40212.1"/>
    </source>
</evidence>
<dbReference type="STRING" id="1172190.M947_02440"/>
<evidence type="ECO:0000259" key="2">
    <source>
        <dbReference type="Pfam" id="PF02120"/>
    </source>
</evidence>
<feature type="region of interest" description="Disordered" evidence="1">
    <location>
        <begin position="421"/>
        <end position="444"/>
    </location>
</feature>
<dbReference type="EMBL" id="AUPZ01000003">
    <property type="protein sequence ID" value="EQB40212.1"/>
    <property type="molecule type" value="Genomic_DNA"/>
</dbReference>
<dbReference type="eggNOG" id="COG3144">
    <property type="taxonomic scope" value="Bacteria"/>
</dbReference>
<evidence type="ECO:0000313" key="4">
    <source>
        <dbReference type="Proteomes" id="UP000015520"/>
    </source>
</evidence>
<proteinExistence type="predicted"/>
<feature type="compositionally biased region" description="Low complexity" evidence="1">
    <location>
        <begin position="421"/>
        <end position="439"/>
    </location>
</feature>
<comment type="caution">
    <text evidence="3">The sequence shown here is derived from an EMBL/GenBank/DDBJ whole genome shotgun (WGS) entry which is preliminary data.</text>
</comment>
<dbReference type="OrthoDB" id="5362877at2"/>
<dbReference type="AlphaFoldDB" id="T0JTE4"/>
<dbReference type="Gene3D" id="3.30.750.140">
    <property type="match status" value="1"/>
</dbReference>
<reference evidence="3 4" key="1">
    <citation type="submission" date="2013-07" db="EMBL/GenBank/DDBJ databases">
        <title>Sulfurimonas hongkongensis AST-10 Genome Sequencing.</title>
        <authorList>
            <person name="Cai L."/>
            <person name="Zhang T."/>
        </authorList>
    </citation>
    <scope>NUCLEOTIDE SEQUENCE [LARGE SCALE GENOMIC DNA]</scope>
    <source>
        <strain evidence="3 4">AST-10</strain>
    </source>
</reference>
<sequence length="473" mass="51815">MIVVSAKSDAKASSPLGAPDKESNLSFSQLLKGVVTKDKPANGAIVLSLEDEKASNTISKTSSKKESLLSLLKGEKAKDNEKPIKLAGEQKDALELNPKLTQGMSAKELKSLISDAKEYLKSKILQSDEYKKSQTKELPKTLRGLATMAKNFGIDVSKLSLEEVRAKPIAKDAKSDGLLKTKTPLNKATAQNTSASSGEQKVQEQNAVEDKKLNIKPTNDIAKKTPLFKSLEAKELTTEQIVVAKQFKIEQKTPKEKADETLKLLLRGEKSKDSAKLTADFSVATARVLAPTATTDVTKNLEKLLHGESSANDGQTNSKLDGLSLKSDSLEVKLNEAKQMIKYLSQDVKTAIEDYKSPFTRVKLQLNPQKLGEVDLTIIQRGKNLHVNISSNNTAINTLSMNANELRAQLNNNGINNASLNFNNSSGGEQQAANQQQNRQNEKRANEEYAYFENEDKNEEILSSLEIIVPNYA</sequence>
<dbReference type="RefSeq" id="WP_021286768.1">
    <property type="nucleotide sequence ID" value="NZ_AUPZ01000003.1"/>
</dbReference>
<dbReference type="InterPro" id="IPR038610">
    <property type="entry name" value="FliK-like_C_sf"/>
</dbReference>
<feature type="region of interest" description="Disordered" evidence="1">
    <location>
        <begin position="1"/>
        <end position="23"/>
    </location>
</feature>
<protein>
    <recommendedName>
        <fullName evidence="2">Flagellar hook-length control protein-like C-terminal domain-containing protein</fullName>
    </recommendedName>
</protein>
<dbReference type="PATRIC" id="fig|1172190.3.peg.478"/>
<dbReference type="Pfam" id="PF02120">
    <property type="entry name" value="Flg_hook"/>
    <property type="match status" value="1"/>
</dbReference>
<dbReference type="Proteomes" id="UP000015520">
    <property type="component" value="Unassembled WGS sequence"/>
</dbReference>